<dbReference type="Proteomes" id="UP000182444">
    <property type="component" value="Chromosome 1B"/>
</dbReference>
<organism evidence="3 4">
    <name type="scientific">Yarrowia lipolytica</name>
    <name type="common">Candida lipolytica</name>
    <dbReference type="NCBI Taxonomy" id="4952"/>
    <lineage>
        <taxon>Eukaryota</taxon>
        <taxon>Fungi</taxon>
        <taxon>Dikarya</taxon>
        <taxon>Ascomycota</taxon>
        <taxon>Saccharomycotina</taxon>
        <taxon>Dipodascomycetes</taxon>
        <taxon>Dipodascales</taxon>
        <taxon>Dipodascales incertae sedis</taxon>
        <taxon>Yarrowia</taxon>
    </lineage>
</organism>
<accession>A0A1D8N7G7</accession>
<dbReference type="AlphaFoldDB" id="A0A1D8N7G7"/>
<dbReference type="InterPro" id="IPR021661">
    <property type="entry name" value="Rap1_C"/>
</dbReference>
<gene>
    <name evidence="3" type="ORF">YALI1_B15887g</name>
</gene>
<sequence>METSLLSDTEQEERGKPQLLPEEEDLLAFLRMGGAAGNTINSVMPHRSIEEWSAWVDHRGNSRRSQKLPSRLRDLDRVGEFIDSKIAVISKAYPKWYPDAPMEKPATPVEINQFPILTGMDFDIIRWYSLLPGKRTSTRELDYAIDDVMAQLCDNYPHMSMPYLEKFAKNRFDPQFYMKAREAAAFFEEYERLYDDWLAKAFPEYYASGVMSLYKFVEKRVVDAETWKVIENIINKGENGKQVMYKLLDYLPAKLVHEAFYRSSGLSQPALKFMKTYGDVSVPISGIWTETHDLNLIDNDLTVIGKLHGPTNIAVRKRFLASKVPHVKKRSDLSEEPLTVEVTDNLSLSGLVDCPSPQTLRRVMKQGSLDPEAVAQSKKLLETLPDSEFADTADFIESVYED</sequence>
<proteinExistence type="predicted"/>
<evidence type="ECO:0000313" key="4">
    <source>
        <dbReference type="Proteomes" id="UP000182444"/>
    </source>
</evidence>
<dbReference type="KEGG" id="yli:2907002"/>
<feature type="domain" description="TRF2-interacting telomeric protein/Rap1 C-terminal" evidence="2">
    <location>
        <begin position="254"/>
        <end position="321"/>
    </location>
</feature>
<reference evidence="3 4" key="1">
    <citation type="journal article" date="2016" name="PLoS ONE">
        <title>Sequence Assembly of Yarrowia lipolytica Strain W29/CLIB89 Shows Transposable Element Diversity.</title>
        <authorList>
            <person name="Magnan C."/>
            <person name="Yu J."/>
            <person name="Chang I."/>
            <person name="Jahn E."/>
            <person name="Kanomata Y."/>
            <person name="Wu J."/>
            <person name="Zeller M."/>
            <person name="Oakes M."/>
            <person name="Baldi P."/>
            <person name="Sandmeyer S."/>
        </authorList>
    </citation>
    <scope>NUCLEOTIDE SEQUENCE [LARGE SCALE GENOMIC DNA]</scope>
    <source>
        <strain evidence="4">CLIB89(W29)</strain>
    </source>
</reference>
<feature type="region of interest" description="Disordered" evidence="1">
    <location>
        <begin position="1"/>
        <end position="20"/>
    </location>
</feature>
<dbReference type="VEuPathDB" id="FungiDB:YALI1_B15887g"/>
<dbReference type="Pfam" id="PF11626">
    <property type="entry name" value="Rap1_C"/>
    <property type="match status" value="1"/>
</dbReference>
<name>A0A1D8N7G7_YARLL</name>
<dbReference type="GeneID" id="2907002"/>
<dbReference type="EMBL" id="CP017554">
    <property type="protein sequence ID" value="AOW01580.1"/>
    <property type="molecule type" value="Genomic_DNA"/>
</dbReference>
<evidence type="ECO:0000313" key="3">
    <source>
        <dbReference type="EMBL" id="AOW01580.1"/>
    </source>
</evidence>
<protein>
    <recommendedName>
        <fullName evidence="2">TRF2-interacting telomeric protein/Rap1 C-terminal domain-containing protein</fullName>
    </recommendedName>
</protein>
<evidence type="ECO:0000256" key="1">
    <source>
        <dbReference type="SAM" id="MobiDB-lite"/>
    </source>
</evidence>
<dbReference type="VEuPathDB" id="FungiDB:YALI0_B12034g"/>
<dbReference type="RefSeq" id="XP_500783.3">
    <property type="nucleotide sequence ID" value="XM_500783.3"/>
</dbReference>
<evidence type="ECO:0000259" key="2">
    <source>
        <dbReference type="Pfam" id="PF11626"/>
    </source>
</evidence>